<dbReference type="EMBL" id="CM003532">
    <property type="protein sequence ID" value="RCV27669.1"/>
    <property type="molecule type" value="Genomic_DNA"/>
</dbReference>
<protein>
    <submittedName>
        <fullName evidence="2">Uncharacterized protein</fullName>
    </submittedName>
</protein>
<feature type="transmembrane region" description="Helical" evidence="1">
    <location>
        <begin position="42"/>
        <end position="68"/>
    </location>
</feature>
<sequence>MDMWRSFGCVLTLQSSSGHMRILSLRSGSDDLVVVCDYFVRFALHLLICLSWCSSVTLAGLSLVDWVLSDCPARSMEKWHVSRVLLMGFEDLFIDWVPAVSFILGSSSLREMKKARLVAMTVGSGEDRWVLLLWTSM</sequence>
<keyword evidence="1" id="KW-0812">Transmembrane</keyword>
<name>A0A368RBW5_SETIT</name>
<dbReference type="OrthoDB" id="711542at2759"/>
<accession>A0A368RBW5</accession>
<evidence type="ECO:0000313" key="2">
    <source>
        <dbReference type="EMBL" id="RCV27669.1"/>
    </source>
</evidence>
<reference evidence="2" key="1">
    <citation type="journal article" date="2012" name="Nat. Biotechnol.">
        <title>Reference genome sequence of the model plant Setaria.</title>
        <authorList>
            <person name="Bennetzen J.L."/>
            <person name="Schmutz J."/>
            <person name="Wang H."/>
            <person name="Percifield R."/>
            <person name="Hawkins J."/>
            <person name="Pontaroli A.C."/>
            <person name="Estep M."/>
            <person name="Feng L."/>
            <person name="Vaughn J.N."/>
            <person name="Grimwood J."/>
            <person name="Jenkins J."/>
            <person name="Barry K."/>
            <person name="Lindquist E."/>
            <person name="Hellsten U."/>
            <person name="Deshpande S."/>
            <person name="Wang X."/>
            <person name="Wu X."/>
            <person name="Mitros T."/>
            <person name="Triplett J."/>
            <person name="Yang X."/>
            <person name="Ye C.Y."/>
            <person name="Mauro-Herrera M."/>
            <person name="Wang L."/>
            <person name="Li P."/>
            <person name="Sharma M."/>
            <person name="Sharma R."/>
            <person name="Ronald P.C."/>
            <person name="Panaud O."/>
            <person name="Kellogg E.A."/>
            <person name="Brutnell T.P."/>
            <person name="Doust A.N."/>
            <person name="Tuskan G.A."/>
            <person name="Rokhsar D."/>
            <person name="Devos K.M."/>
        </authorList>
    </citation>
    <scope>NUCLEOTIDE SEQUENCE [LARGE SCALE GENOMIC DNA]</scope>
    <source>
        <strain evidence="2">Yugu1</strain>
    </source>
</reference>
<evidence type="ECO:0000256" key="1">
    <source>
        <dbReference type="SAM" id="Phobius"/>
    </source>
</evidence>
<keyword evidence="1" id="KW-1133">Transmembrane helix</keyword>
<organism evidence="2">
    <name type="scientific">Setaria italica</name>
    <name type="common">Foxtail millet</name>
    <name type="synonym">Panicum italicum</name>
    <dbReference type="NCBI Taxonomy" id="4555"/>
    <lineage>
        <taxon>Eukaryota</taxon>
        <taxon>Viridiplantae</taxon>
        <taxon>Streptophyta</taxon>
        <taxon>Embryophyta</taxon>
        <taxon>Tracheophyta</taxon>
        <taxon>Spermatophyta</taxon>
        <taxon>Magnoliopsida</taxon>
        <taxon>Liliopsida</taxon>
        <taxon>Poales</taxon>
        <taxon>Poaceae</taxon>
        <taxon>PACMAD clade</taxon>
        <taxon>Panicoideae</taxon>
        <taxon>Panicodae</taxon>
        <taxon>Paniceae</taxon>
        <taxon>Cenchrinae</taxon>
        <taxon>Setaria</taxon>
    </lineage>
</organism>
<keyword evidence="1" id="KW-0472">Membrane</keyword>
<proteinExistence type="predicted"/>
<dbReference type="AlphaFoldDB" id="A0A368RBW5"/>
<reference evidence="2" key="2">
    <citation type="submission" date="2015-07" db="EMBL/GenBank/DDBJ databases">
        <authorList>
            <person name="Noorani M."/>
        </authorList>
    </citation>
    <scope>NUCLEOTIDE SEQUENCE</scope>
    <source>
        <strain evidence="2">Yugu1</strain>
    </source>
</reference>
<gene>
    <name evidence="2" type="ORF">SETIT_5G343000v2</name>
</gene>